<name>A0ABS3M3X7_9BACT</name>
<evidence type="ECO:0000313" key="7">
    <source>
        <dbReference type="EMBL" id="MBO1362872.1"/>
    </source>
</evidence>
<evidence type="ECO:0000256" key="3">
    <source>
        <dbReference type="ARBA" id="ARBA00022692"/>
    </source>
</evidence>
<feature type="transmembrane region" description="Helical" evidence="6">
    <location>
        <begin position="392"/>
        <end position="414"/>
    </location>
</feature>
<organism evidence="7 8">
    <name type="scientific">Prevotella illustrans</name>
    <dbReference type="NCBI Taxonomy" id="2800387"/>
    <lineage>
        <taxon>Bacteria</taxon>
        <taxon>Pseudomonadati</taxon>
        <taxon>Bacteroidota</taxon>
        <taxon>Bacteroidia</taxon>
        <taxon>Bacteroidales</taxon>
        <taxon>Prevotellaceae</taxon>
        <taxon>Prevotella</taxon>
    </lineage>
</organism>
<feature type="transmembrane region" description="Helical" evidence="6">
    <location>
        <begin position="116"/>
        <end position="136"/>
    </location>
</feature>
<feature type="transmembrane region" description="Helical" evidence="6">
    <location>
        <begin position="370"/>
        <end position="386"/>
    </location>
</feature>
<dbReference type="InterPro" id="IPR050833">
    <property type="entry name" value="Poly_Biosynth_Transport"/>
</dbReference>
<evidence type="ECO:0008006" key="9">
    <source>
        <dbReference type="Google" id="ProtNLM"/>
    </source>
</evidence>
<keyword evidence="2" id="KW-1003">Cell membrane</keyword>
<feature type="transmembrane region" description="Helical" evidence="6">
    <location>
        <begin position="334"/>
        <end position="358"/>
    </location>
</feature>
<evidence type="ECO:0000256" key="4">
    <source>
        <dbReference type="ARBA" id="ARBA00022989"/>
    </source>
</evidence>
<evidence type="ECO:0000256" key="6">
    <source>
        <dbReference type="SAM" id="Phobius"/>
    </source>
</evidence>
<feature type="transmembrane region" description="Helical" evidence="6">
    <location>
        <begin position="148"/>
        <end position="167"/>
    </location>
</feature>
<feature type="transmembrane region" description="Helical" evidence="6">
    <location>
        <begin position="31"/>
        <end position="53"/>
    </location>
</feature>
<evidence type="ECO:0000313" key="8">
    <source>
        <dbReference type="Proteomes" id="UP000664265"/>
    </source>
</evidence>
<accession>A0ABS3M3X7</accession>
<comment type="subcellular location">
    <subcellularLocation>
        <location evidence="1">Cell membrane</location>
        <topology evidence="1">Multi-pass membrane protein</topology>
    </subcellularLocation>
</comment>
<reference evidence="7 8" key="1">
    <citation type="submission" date="2021-01" db="EMBL/GenBank/DDBJ databases">
        <title>Prevotella A2931 sp. nov.</title>
        <authorList>
            <person name="Buhl M."/>
            <person name="Oberhettinger P."/>
        </authorList>
    </citation>
    <scope>NUCLEOTIDE SEQUENCE [LARGE SCALE GENOMIC DNA]</scope>
    <source>
        <strain evidence="7 8">A2931</strain>
    </source>
</reference>
<feature type="transmembrane region" description="Helical" evidence="6">
    <location>
        <begin position="179"/>
        <end position="200"/>
    </location>
</feature>
<feature type="transmembrane region" description="Helical" evidence="6">
    <location>
        <begin position="305"/>
        <end position="328"/>
    </location>
</feature>
<feature type="transmembrane region" description="Helical" evidence="6">
    <location>
        <begin position="267"/>
        <end position="284"/>
    </location>
</feature>
<evidence type="ECO:0000256" key="5">
    <source>
        <dbReference type="ARBA" id="ARBA00023136"/>
    </source>
</evidence>
<evidence type="ECO:0000256" key="2">
    <source>
        <dbReference type="ARBA" id="ARBA00022475"/>
    </source>
</evidence>
<feature type="transmembrane region" description="Helical" evidence="6">
    <location>
        <begin position="74"/>
        <end position="96"/>
    </location>
</feature>
<dbReference type="EMBL" id="JAERMS010000006">
    <property type="protein sequence ID" value="MBO1362872.1"/>
    <property type="molecule type" value="Genomic_DNA"/>
</dbReference>
<sequence>MLLSFAAKAISILSSLLIIPLTINYVNPTQYGVWLTLSSVIGWISYFDLGLGNGFRNRFTKARADGDDLLATKYLSTTYFCITAILVCVFFVVLVLNNFVNWASFLRISQVYQKELHSIFSILCFFFCLNMVTNIFGTMLIADQKPGLNSMIQGGGQLLSLLVIFILTKVSSGSLLNLALFYSGVPCILMLITSILAFKYSRYHNIRPRLSLIRFSLIKDILSLGIQFFLIYICLIAIFQIINIVIAKEIGPIGVTQYNIASRYFNILYMLIIIVITPFWSAFTDAFTKQDYKWMRSAVKKLERVWLISILAEFILLAISPFVYHIWIGKSVHVPFLISVSVCLFISSQSIGTIYMYLINGIGKIRIQTIIYVIFAISSWSTMVYASKHWGINGIILLPTIVYIIQAIFGKIQLSKILEKKDRGLWAK</sequence>
<feature type="transmembrane region" description="Helical" evidence="6">
    <location>
        <begin position="5"/>
        <end position="25"/>
    </location>
</feature>
<keyword evidence="3 6" id="KW-0812">Transmembrane</keyword>
<keyword evidence="5 6" id="KW-0472">Membrane</keyword>
<comment type="caution">
    <text evidence="7">The sequence shown here is derived from an EMBL/GenBank/DDBJ whole genome shotgun (WGS) entry which is preliminary data.</text>
</comment>
<dbReference type="PANTHER" id="PTHR30250">
    <property type="entry name" value="PST FAMILY PREDICTED COLANIC ACID TRANSPORTER"/>
    <property type="match status" value="1"/>
</dbReference>
<dbReference type="CDD" id="cd12082">
    <property type="entry name" value="MATE_like"/>
    <property type="match status" value="1"/>
</dbReference>
<feature type="transmembrane region" description="Helical" evidence="6">
    <location>
        <begin position="221"/>
        <end position="247"/>
    </location>
</feature>
<keyword evidence="8" id="KW-1185">Reference proteome</keyword>
<evidence type="ECO:0000256" key="1">
    <source>
        <dbReference type="ARBA" id="ARBA00004651"/>
    </source>
</evidence>
<keyword evidence="4 6" id="KW-1133">Transmembrane helix</keyword>
<gene>
    <name evidence="7" type="ORF">JHU38_03620</name>
</gene>
<dbReference type="Proteomes" id="UP000664265">
    <property type="component" value="Unassembled WGS sequence"/>
</dbReference>
<dbReference type="PANTHER" id="PTHR30250:SF26">
    <property type="entry name" value="PSMA PROTEIN"/>
    <property type="match status" value="1"/>
</dbReference>
<proteinExistence type="predicted"/>
<protein>
    <recommendedName>
        <fullName evidence="9">Polysaccharide biosynthesis protein</fullName>
    </recommendedName>
</protein>